<dbReference type="EMBL" id="BMXY01000001">
    <property type="protein sequence ID" value="GGZ57350.1"/>
    <property type="molecule type" value="Genomic_DNA"/>
</dbReference>
<feature type="domain" description="DUF305" evidence="3">
    <location>
        <begin position="95"/>
        <end position="246"/>
    </location>
</feature>
<dbReference type="Pfam" id="PF03713">
    <property type="entry name" value="DUF305"/>
    <property type="match status" value="1"/>
</dbReference>
<accession>A0ABQ3BX22</accession>
<keyword evidence="2" id="KW-0732">Signal</keyword>
<dbReference type="PANTHER" id="PTHR36933">
    <property type="entry name" value="SLL0788 PROTEIN"/>
    <property type="match status" value="1"/>
</dbReference>
<sequence length="251" mass="25976">MEFAINTRKPLNVAVSIALGTALALVATGCAKSDNAEAPAADTSTAAAPTDAATPPAANATAGADTGAQSPGSMELHRVMEEGEAIPMTMSGDVDKDFASMMTMHHQTGIKMIDVLQQNGQSAELKALGAKMKADQLEEIKKMAPHASAAGAAATGHEGMAGMDHGQGTAAQGGAAAELHRIMEESKAMPMTMSGNVDKDFATMMTMHHKTAIKMIDVLQQNGKAADLKALGAKMKANQQEEIKKMGPFTQ</sequence>
<name>A0ABQ3BX22_9GAMM</name>
<reference evidence="5" key="1">
    <citation type="journal article" date="2019" name="Int. J. Syst. Evol. Microbiol.">
        <title>The Global Catalogue of Microorganisms (GCM) 10K type strain sequencing project: providing services to taxonomists for standard genome sequencing and annotation.</title>
        <authorList>
            <consortium name="The Broad Institute Genomics Platform"/>
            <consortium name="The Broad Institute Genome Sequencing Center for Infectious Disease"/>
            <person name="Wu L."/>
            <person name="Ma J."/>
        </authorList>
    </citation>
    <scope>NUCLEOTIDE SEQUENCE [LARGE SCALE GENOMIC DNA]</scope>
    <source>
        <strain evidence="5">KCTC 22558</strain>
    </source>
</reference>
<feature type="region of interest" description="Disordered" evidence="1">
    <location>
        <begin position="41"/>
        <end position="72"/>
    </location>
</feature>
<feature type="chain" id="PRO_5047360109" description="DUF305 domain-containing protein" evidence="2">
    <location>
        <begin position="25"/>
        <end position="251"/>
    </location>
</feature>
<evidence type="ECO:0000313" key="5">
    <source>
        <dbReference type="Proteomes" id="UP000643403"/>
    </source>
</evidence>
<dbReference type="InterPro" id="IPR012347">
    <property type="entry name" value="Ferritin-like"/>
</dbReference>
<evidence type="ECO:0000256" key="2">
    <source>
        <dbReference type="SAM" id="SignalP"/>
    </source>
</evidence>
<protein>
    <recommendedName>
        <fullName evidence="3">DUF305 domain-containing protein</fullName>
    </recommendedName>
</protein>
<evidence type="ECO:0000256" key="1">
    <source>
        <dbReference type="SAM" id="MobiDB-lite"/>
    </source>
</evidence>
<dbReference type="Proteomes" id="UP000643403">
    <property type="component" value="Unassembled WGS sequence"/>
</dbReference>
<gene>
    <name evidence="4" type="ORF">GCM10008101_08660</name>
</gene>
<evidence type="ECO:0000259" key="3">
    <source>
        <dbReference type="Pfam" id="PF03713"/>
    </source>
</evidence>
<comment type="caution">
    <text evidence="4">The sequence shown here is derived from an EMBL/GenBank/DDBJ whole genome shotgun (WGS) entry which is preliminary data.</text>
</comment>
<dbReference type="RefSeq" id="WP_189447156.1">
    <property type="nucleotide sequence ID" value="NZ_BMXY01000001.1"/>
</dbReference>
<dbReference type="PANTHER" id="PTHR36933:SF1">
    <property type="entry name" value="SLL0788 PROTEIN"/>
    <property type="match status" value="1"/>
</dbReference>
<organism evidence="4 5">
    <name type="scientific">Cognatilysobacter xinjiangensis</name>
    <dbReference type="NCBI Taxonomy" id="546892"/>
    <lineage>
        <taxon>Bacteria</taxon>
        <taxon>Pseudomonadati</taxon>
        <taxon>Pseudomonadota</taxon>
        <taxon>Gammaproteobacteria</taxon>
        <taxon>Lysobacterales</taxon>
        <taxon>Lysobacteraceae</taxon>
        <taxon>Cognatilysobacter</taxon>
    </lineage>
</organism>
<feature type="signal peptide" evidence="2">
    <location>
        <begin position="1"/>
        <end position="24"/>
    </location>
</feature>
<keyword evidence="5" id="KW-1185">Reference proteome</keyword>
<dbReference type="InterPro" id="IPR005183">
    <property type="entry name" value="DUF305_CopM-like"/>
</dbReference>
<proteinExistence type="predicted"/>
<dbReference type="Gene3D" id="1.20.1260.10">
    <property type="match status" value="1"/>
</dbReference>
<feature type="compositionally biased region" description="Low complexity" evidence="1">
    <location>
        <begin position="41"/>
        <end position="68"/>
    </location>
</feature>
<evidence type="ECO:0000313" key="4">
    <source>
        <dbReference type="EMBL" id="GGZ57350.1"/>
    </source>
</evidence>